<dbReference type="Gene3D" id="1.20.1280.50">
    <property type="match status" value="1"/>
</dbReference>
<dbReference type="PROSITE" id="PS50181">
    <property type="entry name" value="FBOX"/>
    <property type="match status" value="1"/>
</dbReference>
<evidence type="ECO:0000313" key="2">
    <source>
        <dbReference type="EMBL" id="KAK2987559.1"/>
    </source>
</evidence>
<proteinExistence type="predicted"/>
<reference evidence="2" key="1">
    <citation type="submission" date="2022-12" db="EMBL/GenBank/DDBJ databases">
        <title>Draft genome assemblies for two species of Escallonia (Escalloniales).</title>
        <authorList>
            <person name="Chanderbali A."/>
            <person name="Dervinis C."/>
            <person name="Anghel I."/>
            <person name="Soltis D."/>
            <person name="Soltis P."/>
            <person name="Zapata F."/>
        </authorList>
    </citation>
    <scope>NUCLEOTIDE SEQUENCE</scope>
    <source>
        <strain evidence="2">UCBG92.1500</strain>
        <tissue evidence="2">Leaf</tissue>
    </source>
</reference>
<dbReference type="InterPro" id="IPR036047">
    <property type="entry name" value="F-box-like_dom_sf"/>
</dbReference>
<dbReference type="InterPro" id="IPR050796">
    <property type="entry name" value="SCF_F-box_component"/>
</dbReference>
<protein>
    <recommendedName>
        <fullName evidence="1">F-box domain-containing protein</fullName>
    </recommendedName>
</protein>
<dbReference type="InterPro" id="IPR017451">
    <property type="entry name" value="F-box-assoc_interact_dom"/>
</dbReference>
<keyword evidence="3" id="KW-1185">Reference proteome</keyword>
<dbReference type="Pfam" id="PF00646">
    <property type="entry name" value="F-box"/>
    <property type="match status" value="1"/>
</dbReference>
<dbReference type="CDD" id="cd22157">
    <property type="entry name" value="F-box_AtFBW1-like"/>
    <property type="match status" value="1"/>
</dbReference>
<organism evidence="2 3">
    <name type="scientific">Escallonia rubra</name>
    <dbReference type="NCBI Taxonomy" id="112253"/>
    <lineage>
        <taxon>Eukaryota</taxon>
        <taxon>Viridiplantae</taxon>
        <taxon>Streptophyta</taxon>
        <taxon>Embryophyta</taxon>
        <taxon>Tracheophyta</taxon>
        <taxon>Spermatophyta</taxon>
        <taxon>Magnoliopsida</taxon>
        <taxon>eudicotyledons</taxon>
        <taxon>Gunneridae</taxon>
        <taxon>Pentapetalae</taxon>
        <taxon>asterids</taxon>
        <taxon>campanulids</taxon>
        <taxon>Escalloniales</taxon>
        <taxon>Escalloniaceae</taxon>
        <taxon>Escallonia</taxon>
    </lineage>
</organism>
<dbReference type="AlphaFoldDB" id="A0AA88RDP5"/>
<name>A0AA88RDP5_9ASTE</name>
<sequence>MSSRSIPEEAIEEILSRLPARTLIRFRRVCKPWLHLLTNPTFIQHHLNKVKTNPIPNSSLILDTTLPENSMLTLHVHDRLASPALLHHPFPARSTLVSSVDGLVCLCHDDQFILWNPATKLYKCVLDPIIHAGASFTRRVAVGFGHDPVRNDYSVVSVLKNPQLVQVYSLNLNTWREIGTQVDVLRASDSWWRESQAVVNGVFYWIVTTTNRRGWDVCLFSFDLCNEAIRRARLPDIGDILGSDVVLGDHKESLALIKHCRDENCFDLWVMDDCDGGEDAWSKKYTFIPILPVEEGDLIGCLMNGEIVFRDKKDTLFLFNTENPETWILSLDGVVIAILDCTESLLHIKGAKQLETDAAGKGNRMRYSHYVPCNQFTSYNNECVAFEASLIYIFVVVLMLL</sequence>
<feature type="domain" description="F-box" evidence="1">
    <location>
        <begin position="1"/>
        <end position="46"/>
    </location>
</feature>
<evidence type="ECO:0000313" key="3">
    <source>
        <dbReference type="Proteomes" id="UP001187471"/>
    </source>
</evidence>
<dbReference type="SMART" id="SM00256">
    <property type="entry name" value="FBOX"/>
    <property type="match status" value="1"/>
</dbReference>
<dbReference type="Pfam" id="PF08268">
    <property type="entry name" value="FBA_3"/>
    <property type="match status" value="1"/>
</dbReference>
<dbReference type="SUPFAM" id="SSF81383">
    <property type="entry name" value="F-box domain"/>
    <property type="match status" value="1"/>
</dbReference>
<dbReference type="InterPro" id="IPR001810">
    <property type="entry name" value="F-box_dom"/>
</dbReference>
<gene>
    <name evidence="2" type="ORF">RJ640_021613</name>
</gene>
<dbReference type="NCBIfam" id="TIGR01640">
    <property type="entry name" value="F_box_assoc_1"/>
    <property type="match status" value="1"/>
</dbReference>
<dbReference type="EMBL" id="JAVXUO010000976">
    <property type="protein sequence ID" value="KAK2987559.1"/>
    <property type="molecule type" value="Genomic_DNA"/>
</dbReference>
<dbReference type="PANTHER" id="PTHR31672">
    <property type="entry name" value="BNACNNG10540D PROTEIN"/>
    <property type="match status" value="1"/>
</dbReference>
<comment type="caution">
    <text evidence="2">The sequence shown here is derived from an EMBL/GenBank/DDBJ whole genome shotgun (WGS) entry which is preliminary data.</text>
</comment>
<dbReference type="InterPro" id="IPR013187">
    <property type="entry name" value="F-box-assoc_dom_typ3"/>
</dbReference>
<dbReference type="PANTHER" id="PTHR31672:SF13">
    <property type="entry name" value="F-BOX PROTEIN CPR30-LIKE"/>
    <property type="match status" value="1"/>
</dbReference>
<evidence type="ECO:0000259" key="1">
    <source>
        <dbReference type="PROSITE" id="PS50181"/>
    </source>
</evidence>
<dbReference type="Proteomes" id="UP001187471">
    <property type="component" value="Unassembled WGS sequence"/>
</dbReference>
<accession>A0AA88RDP5</accession>